<evidence type="ECO:0000256" key="2">
    <source>
        <dbReference type="ARBA" id="ARBA00022475"/>
    </source>
</evidence>
<dbReference type="PANTHER" id="PTHR32089">
    <property type="entry name" value="METHYL-ACCEPTING CHEMOTAXIS PROTEIN MCPB"/>
    <property type="match status" value="1"/>
</dbReference>
<evidence type="ECO:0000256" key="1">
    <source>
        <dbReference type="ARBA" id="ARBA00004651"/>
    </source>
</evidence>
<organism evidence="12 13">
    <name type="scientific">Fusibacter ferrireducens</name>
    <dbReference type="NCBI Taxonomy" id="2785058"/>
    <lineage>
        <taxon>Bacteria</taxon>
        <taxon>Bacillati</taxon>
        <taxon>Bacillota</taxon>
        <taxon>Clostridia</taxon>
        <taxon>Eubacteriales</taxon>
        <taxon>Eubacteriales Family XII. Incertae Sedis</taxon>
        <taxon>Fusibacter</taxon>
    </lineage>
</organism>
<keyword evidence="6 8" id="KW-0807">Transducer</keyword>
<feature type="domain" description="Methyl-accepting transducer" evidence="10">
    <location>
        <begin position="298"/>
        <end position="542"/>
    </location>
</feature>
<evidence type="ECO:0000259" key="10">
    <source>
        <dbReference type="PROSITE" id="PS50111"/>
    </source>
</evidence>
<comment type="similarity">
    <text evidence="7">Belongs to the methyl-accepting chemotaxis (MCP) protein family.</text>
</comment>
<keyword evidence="5 9" id="KW-0472">Membrane</keyword>
<evidence type="ECO:0000256" key="6">
    <source>
        <dbReference type="ARBA" id="ARBA00023224"/>
    </source>
</evidence>
<feature type="transmembrane region" description="Helical" evidence="9">
    <location>
        <begin position="189"/>
        <end position="215"/>
    </location>
</feature>
<evidence type="ECO:0000313" key="13">
    <source>
        <dbReference type="Proteomes" id="UP000614200"/>
    </source>
</evidence>
<dbReference type="Pfam" id="PF17200">
    <property type="entry name" value="sCache_2"/>
    <property type="match status" value="1"/>
</dbReference>
<evidence type="ECO:0000256" key="3">
    <source>
        <dbReference type="ARBA" id="ARBA00022692"/>
    </source>
</evidence>
<keyword evidence="3 9" id="KW-0812">Transmembrane</keyword>
<keyword evidence="4 9" id="KW-1133">Transmembrane helix</keyword>
<dbReference type="InterPro" id="IPR004089">
    <property type="entry name" value="MCPsignal_dom"/>
</dbReference>
<comment type="subcellular location">
    <subcellularLocation>
        <location evidence="1">Cell membrane</location>
        <topology evidence="1">Multi-pass membrane protein</topology>
    </subcellularLocation>
</comment>
<accession>A0ABR9ZSX3</accession>
<dbReference type="InterPro" id="IPR033480">
    <property type="entry name" value="sCache_2"/>
</dbReference>
<dbReference type="SMART" id="SM01049">
    <property type="entry name" value="Cache_2"/>
    <property type="match status" value="1"/>
</dbReference>
<evidence type="ECO:0000259" key="11">
    <source>
        <dbReference type="PROSITE" id="PS50885"/>
    </source>
</evidence>
<dbReference type="SUPFAM" id="SSF58104">
    <property type="entry name" value="Methyl-accepting chemotaxis protein (MCP) signaling domain"/>
    <property type="match status" value="1"/>
</dbReference>
<sequence length="571" mass="63567">MFLKNMKLKYKIITLAAFIILIFTALILLYILPKTNAIIEERTIAKLSDLVDLPLSEIEFQHKRFEAGEVTEAEAQETALTAIENMRYDEVEYFWVNDLNNTMLMHPIKTELNHTDISGIQDPDGKYLFQEMVAVAKTDGEGVVRYQWPKPGVDVPQPKISFVKQYTQWGWIVGTGIYVDDLVAIQRSIYLQVVIISIIIILFSVLIVTIIVIPINKTLRTIVLRTDEYKTLNFSEKMNIHTKDEFGEIGEAFDKVSQGLKDLLSSMIRTSKEISGDSAVISENMNYLKGTSGSALQSTTDISAVIRQTSAATEHVSDTLEEAKDAIEVVAIKATEGAERVNEINKRANIIKNDSKKASTNASEMYSSVKARIEEAMINAKEVNKINELLESILKITAQTNMLALNASIEAARAGDAGKGFAVVAGEVGKLAEASANLVSNIKVTVDFIQKSVGTLIDDSSEMLSFIDKTVLLDYDKLNKIGDQYSNDASEFNSIMMELSAISEQLTSSMETIAENVKEVQIATEQEADEVENILNISKEVSHKTESVNEILRSNIKLIENLDEMINKFKF</sequence>
<evidence type="ECO:0000256" key="4">
    <source>
        <dbReference type="ARBA" id="ARBA00022989"/>
    </source>
</evidence>
<dbReference type="PROSITE" id="PS50111">
    <property type="entry name" value="CHEMOTAXIS_TRANSDUC_2"/>
    <property type="match status" value="1"/>
</dbReference>
<name>A0ABR9ZSX3_9FIRM</name>
<evidence type="ECO:0000256" key="8">
    <source>
        <dbReference type="PROSITE-ProRule" id="PRU00284"/>
    </source>
</evidence>
<proteinExistence type="inferred from homology"/>
<keyword evidence="2" id="KW-1003">Cell membrane</keyword>
<evidence type="ECO:0000256" key="5">
    <source>
        <dbReference type="ARBA" id="ARBA00023136"/>
    </source>
</evidence>
<dbReference type="PANTHER" id="PTHR32089:SF112">
    <property type="entry name" value="LYSOZYME-LIKE PROTEIN-RELATED"/>
    <property type="match status" value="1"/>
</dbReference>
<keyword evidence="13" id="KW-1185">Reference proteome</keyword>
<dbReference type="PROSITE" id="PS50885">
    <property type="entry name" value="HAMP"/>
    <property type="match status" value="1"/>
</dbReference>
<dbReference type="EMBL" id="JADKNH010000006">
    <property type="protein sequence ID" value="MBF4693554.1"/>
    <property type="molecule type" value="Genomic_DNA"/>
</dbReference>
<evidence type="ECO:0000256" key="9">
    <source>
        <dbReference type="SAM" id="Phobius"/>
    </source>
</evidence>
<dbReference type="Gene3D" id="3.30.450.20">
    <property type="entry name" value="PAS domain"/>
    <property type="match status" value="1"/>
</dbReference>
<gene>
    <name evidence="12" type="ORF">ISU02_10500</name>
</gene>
<dbReference type="Gene3D" id="1.10.287.950">
    <property type="entry name" value="Methyl-accepting chemotaxis protein"/>
    <property type="match status" value="1"/>
</dbReference>
<dbReference type="RefSeq" id="WP_194701799.1">
    <property type="nucleotide sequence ID" value="NZ_JADKNH010000006.1"/>
</dbReference>
<comment type="caution">
    <text evidence="12">The sequence shown here is derived from an EMBL/GenBank/DDBJ whole genome shotgun (WGS) entry which is preliminary data.</text>
</comment>
<protein>
    <submittedName>
        <fullName evidence="12">Methyl-accepting chemotaxis protein</fullName>
    </submittedName>
</protein>
<feature type="domain" description="HAMP" evidence="11">
    <location>
        <begin position="213"/>
        <end position="265"/>
    </location>
</feature>
<feature type="transmembrane region" description="Helical" evidence="9">
    <location>
        <begin position="12"/>
        <end position="32"/>
    </location>
</feature>
<evidence type="ECO:0000256" key="7">
    <source>
        <dbReference type="ARBA" id="ARBA00029447"/>
    </source>
</evidence>
<dbReference type="CDD" id="cd06225">
    <property type="entry name" value="HAMP"/>
    <property type="match status" value="1"/>
</dbReference>
<dbReference type="SMART" id="SM00283">
    <property type="entry name" value="MA"/>
    <property type="match status" value="1"/>
</dbReference>
<dbReference type="InterPro" id="IPR003660">
    <property type="entry name" value="HAMP_dom"/>
</dbReference>
<dbReference type="Proteomes" id="UP000614200">
    <property type="component" value="Unassembled WGS sequence"/>
</dbReference>
<reference evidence="12 13" key="1">
    <citation type="submission" date="2020-11" db="EMBL/GenBank/DDBJ databases">
        <title>Fusibacter basophilias sp. nov.</title>
        <authorList>
            <person name="Qiu D."/>
        </authorList>
    </citation>
    <scope>NUCLEOTIDE SEQUENCE [LARGE SCALE GENOMIC DNA]</scope>
    <source>
        <strain evidence="12 13">Q10-2</strain>
    </source>
</reference>
<dbReference type="Pfam" id="PF00015">
    <property type="entry name" value="MCPsignal"/>
    <property type="match status" value="1"/>
</dbReference>
<evidence type="ECO:0000313" key="12">
    <source>
        <dbReference type="EMBL" id="MBF4693554.1"/>
    </source>
</evidence>